<keyword evidence="4 6" id="KW-1133">Transmembrane helix</keyword>
<evidence type="ECO:0000313" key="9">
    <source>
        <dbReference type="Proteomes" id="UP000031449"/>
    </source>
</evidence>
<feature type="transmembrane region" description="Helical" evidence="6">
    <location>
        <begin position="405"/>
        <end position="423"/>
    </location>
</feature>
<dbReference type="PANTHER" id="PTHR30619:SF1">
    <property type="entry name" value="RECOMBINATION PROTEIN 2"/>
    <property type="match status" value="1"/>
</dbReference>
<dbReference type="InterPro" id="IPR036866">
    <property type="entry name" value="RibonucZ/Hydroxyglut_hydro"/>
</dbReference>
<dbReference type="OrthoDB" id="9761531at2"/>
<feature type="transmembrane region" description="Helical" evidence="6">
    <location>
        <begin position="379"/>
        <end position="398"/>
    </location>
</feature>
<dbReference type="GO" id="GO:0005886">
    <property type="term" value="C:plasma membrane"/>
    <property type="evidence" value="ECO:0007669"/>
    <property type="project" value="UniProtKB-SubCell"/>
</dbReference>
<dbReference type="SMART" id="SM00849">
    <property type="entry name" value="Lactamase_B"/>
    <property type="match status" value="1"/>
</dbReference>
<dbReference type="InterPro" id="IPR052159">
    <property type="entry name" value="Competence_DNA_uptake"/>
</dbReference>
<gene>
    <name evidence="8" type="ORF">JMA_22680</name>
</gene>
<evidence type="ECO:0000313" key="8">
    <source>
        <dbReference type="EMBL" id="AJD91585.1"/>
    </source>
</evidence>
<sequence>MKLLLYSAPAALAGAAGAYHSELLPLTFLICFIYFMKTRQLLIPLISIVTSLFFYLHTDLTLHSLQTSISPEESHLSLRLLTPFTGERVKRAVALDGSEKLIITLSEDQQHLLDRLPSYSTCKWEGELTVPSSAENFSAFDYKKYLYYENIHWVFKAHGLSDCISEKKNLYTFLSEIRYNGIEKTKIIFPDNLQGIAAALLFGDRHLMGDEQIRMYQRLGVIHLLAISGMHVGMITFFLWKVLLKAGLTKETIRISLFVILPFYAVMAGAAPPVLRAVGMVLLGLGLQFIFVRIPLLHLLSAVFVIHLFIFPTELVNAGFQLSYAVSFTLALSSGRILTSHNKIIGLLMVTTVAQFGALPIILWHFYELSLSSFFMNLLYVPLYTLIILPAFIFIYLLSFLSIEAAAFAVWLPAMLIAPIDQLSLFISDIRHLVYIAGKPSEMKMITLSSGMILILSLFEKNRFLLSAISLVVMSAYLISSPYFNPEGHITFINVGQGDSILIQLPYNQGNYLIDTGGQVQFGQADNQFSVGEKVVLPYLKSMGISKIDLLILTHHDWDHIGGAEDLLKDLKIGEVWTSAKSADKEEMRKLLEAFAEKRIPVKELTKPVEWQAGDSSFSLITPKDQLKGNNASLVLQAEAGGKKWLFTGDIEQESEVAMTDEFEDIDVLKVAHHGSNSSTTEAFLEIVKPEIAVISAGRNNMYGHPHADVLERLGESKVYLTSTHGAVRYTFTGDGGTFEVAIPYNIEK</sequence>
<evidence type="ECO:0000256" key="2">
    <source>
        <dbReference type="ARBA" id="ARBA00022475"/>
    </source>
</evidence>
<dbReference type="NCBIfam" id="TIGR00360">
    <property type="entry name" value="ComEC_N-term"/>
    <property type="match status" value="1"/>
</dbReference>
<dbReference type="BioCyc" id="JESP1508404:G14D9-11523-MONOMER"/>
<dbReference type="Pfam" id="PF03772">
    <property type="entry name" value="Competence"/>
    <property type="match status" value="1"/>
</dbReference>
<evidence type="ECO:0000256" key="1">
    <source>
        <dbReference type="ARBA" id="ARBA00004651"/>
    </source>
</evidence>
<dbReference type="Pfam" id="PF00753">
    <property type="entry name" value="Lactamase_B"/>
    <property type="match status" value="1"/>
</dbReference>
<organism evidence="8 9">
    <name type="scientific">Jeotgalibacillus malaysiensis</name>
    <dbReference type="NCBI Taxonomy" id="1508404"/>
    <lineage>
        <taxon>Bacteria</taxon>
        <taxon>Bacillati</taxon>
        <taxon>Bacillota</taxon>
        <taxon>Bacilli</taxon>
        <taxon>Bacillales</taxon>
        <taxon>Caryophanaceae</taxon>
        <taxon>Jeotgalibacillus</taxon>
    </lineage>
</organism>
<feature type="transmembrane region" description="Helical" evidence="6">
    <location>
        <begin position="282"/>
        <end position="309"/>
    </location>
</feature>
<dbReference type="Proteomes" id="UP000031449">
    <property type="component" value="Chromosome"/>
</dbReference>
<feature type="transmembrane region" description="Helical" evidence="6">
    <location>
        <begin position="221"/>
        <end position="243"/>
    </location>
</feature>
<accession>A0A0B5AMQ7</accession>
<feature type="transmembrane region" description="Helical" evidence="6">
    <location>
        <begin position="464"/>
        <end position="484"/>
    </location>
</feature>
<proteinExistence type="predicted"/>
<feature type="transmembrane region" description="Helical" evidence="6">
    <location>
        <begin position="443"/>
        <end position="459"/>
    </location>
</feature>
<dbReference type="KEGG" id="jeo:JMA_22680"/>
<keyword evidence="9" id="KW-1185">Reference proteome</keyword>
<dbReference type="PANTHER" id="PTHR30619">
    <property type="entry name" value="DNA INTERNALIZATION/COMPETENCE PROTEIN COMEC/REC2"/>
    <property type="match status" value="1"/>
</dbReference>
<dbReference type="AlphaFoldDB" id="A0A0B5AMQ7"/>
<name>A0A0B5AMQ7_9BACL</name>
<evidence type="ECO:0000256" key="3">
    <source>
        <dbReference type="ARBA" id="ARBA00022692"/>
    </source>
</evidence>
<dbReference type="Gene3D" id="3.60.15.10">
    <property type="entry name" value="Ribonuclease Z/Hydroxyacylglutathione hydrolase-like"/>
    <property type="match status" value="1"/>
</dbReference>
<dbReference type="STRING" id="1508404.JMA_22680"/>
<keyword evidence="3 6" id="KW-0812">Transmembrane</keyword>
<feature type="domain" description="Metallo-beta-lactamase" evidence="7">
    <location>
        <begin position="497"/>
        <end position="699"/>
    </location>
</feature>
<reference evidence="8 9" key="1">
    <citation type="submission" date="2014-08" db="EMBL/GenBank/DDBJ databases">
        <title>Complete genome of a marine bacteria Jeotgalibacillus malaysiensis.</title>
        <authorList>
            <person name="Yaakop A.S."/>
            <person name="Chan K.-G."/>
            <person name="Goh K.M."/>
        </authorList>
    </citation>
    <scope>NUCLEOTIDE SEQUENCE [LARGE SCALE GENOMIC DNA]</scope>
    <source>
        <strain evidence="8 9">D5</strain>
    </source>
</reference>
<dbReference type="InterPro" id="IPR001279">
    <property type="entry name" value="Metallo-B-lactamas"/>
</dbReference>
<dbReference type="GO" id="GO:0030420">
    <property type="term" value="P:establishment of competence for transformation"/>
    <property type="evidence" value="ECO:0007669"/>
    <property type="project" value="InterPro"/>
</dbReference>
<comment type="subcellular location">
    <subcellularLocation>
        <location evidence="1">Cell membrane</location>
        <topology evidence="1">Multi-pass membrane protein</topology>
    </subcellularLocation>
</comment>
<feature type="transmembrane region" description="Helical" evidence="6">
    <location>
        <begin position="41"/>
        <end position="58"/>
    </location>
</feature>
<dbReference type="InterPro" id="IPR035681">
    <property type="entry name" value="ComA-like_MBL"/>
</dbReference>
<feature type="transmembrane region" description="Helical" evidence="6">
    <location>
        <begin position="255"/>
        <end position="275"/>
    </location>
</feature>
<evidence type="ECO:0000256" key="5">
    <source>
        <dbReference type="ARBA" id="ARBA00023136"/>
    </source>
</evidence>
<dbReference type="HOGENOM" id="CLU_010363_2_3_9"/>
<evidence type="ECO:0000256" key="4">
    <source>
        <dbReference type="ARBA" id="ARBA00022989"/>
    </source>
</evidence>
<evidence type="ECO:0000259" key="7">
    <source>
        <dbReference type="SMART" id="SM00849"/>
    </source>
</evidence>
<dbReference type="InterPro" id="IPR004797">
    <property type="entry name" value="Competence_ComEC/Rec2"/>
</dbReference>
<dbReference type="SUPFAM" id="SSF56281">
    <property type="entry name" value="Metallo-hydrolase/oxidoreductase"/>
    <property type="match status" value="1"/>
</dbReference>
<protein>
    <recommendedName>
        <fullName evidence="7">Metallo-beta-lactamase domain-containing protein</fullName>
    </recommendedName>
</protein>
<evidence type="ECO:0000256" key="6">
    <source>
        <dbReference type="SAM" id="Phobius"/>
    </source>
</evidence>
<feature type="transmembrane region" description="Helical" evidence="6">
    <location>
        <begin position="344"/>
        <end position="367"/>
    </location>
</feature>
<keyword evidence="2" id="KW-1003">Cell membrane</keyword>
<dbReference type="NCBIfam" id="TIGR00361">
    <property type="entry name" value="ComEC_Rec2"/>
    <property type="match status" value="1"/>
</dbReference>
<keyword evidence="5 6" id="KW-0472">Membrane</keyword>
<dbReference type="CDD" id="cd07731">
    <property type="entry name" value="ComA-like_MBL-fold"/>
    <property type="match status" value="1"/>
</dbReference>
<dbReference type="InterPro" id="IPR004477">
    <property type="entry name" value="ComEC_N"/>
</dbReference>
<dbReference type="EMBL" id="CP009416">
    <property type="protein sequence ID" value="AJD91585.1"/>
    <property type="molecule type" value="Genomic_DNA"/>
</dbReference>